<keyword evidence="5 7" id="KW-1133">Transmembrane helix</keyword>
<dbReference type="InterPro" id="IPR035906">
    <property type="entry name" value="MetI-like_sf"/>
</dbReference>
<evidence type="ECO:0000256" key="5">
    <source>
        <dbReference type="ARBA" id="ARBA00022989"/>
    </source>
</evidence>
<protein>
    <submittedName>
        <fullName evidence="9">Sugar ABC transporter permease</fullName>
    </submittedName>
</protein>
<dbReference type="GO" id="GO:0055085">
    <property type="term" value="P:transmembrane transport"/>
    <property type="evidence" value="ECO:0007669"/>
    <property type="project" value="InterPro"/>
</dbReference>
<dbReference type="InterPro" id="IPR000515">
    <property type="entry name" value="MetI-like"/>
</dbReference>
<dbReference type="PANTHER" id="PTHR30193">
    <property type="entry name" value="ABC TRANSPORTER PERMEASE PROTEIN"/>
    <property type="match status" value="1"/>
</dbReference>
<comment type="subcellular location">
    <subcellularLocation>
        <location evidence="1 7">Cell membrane</location>
        <topology evidence="1 7">Multi-pass membrane protein</topology>
    </subcellularLocation>
</comment>
<dbReference type="EMBL" id="DSGT01000008">
    <property type="protein sequence ID" value="HEW53090.1"/>
    <property type="molecule type" value="Genomic_DNA"/>
</dbReference>
<gene>
    <name evidence="9" type="ORF">ENO77_02830</name>
</gene>
<name>A0A7C2V991_9CREN</name>
<reference evidence="9" key="1">
    <citation type="journal article" date="2020" name="mSystems">
        <title>Genome- and Community-Level Interaction Insights into Carbon Utilization and Element Cycling Functions of Hydrothermarchaeota in Hydrothermal Sediment.</title>
        <authorList>
            <person name="Zhou Z."/>
            <person name="Liu Y."/>
            <person name="Xu W."/>
            <person name="Pan J."/>
            <person name="Luo Z.H."/>
            <person name="Li M."/>
        </authorList>
    </citation>
    <scope>NUCLEOTIDE SEQUENCE [LARGE SCALE GENOMIC DNA]</scope>
    <source>
        <strain evidence="9">SpSt-16</strain>
    </source>
</reference>
<evidence type="ECO:0000256" key="2">
    <source>
        <dbReference type="ARBA" id="ARBA00022448"/>
    </source>
</evidence>
<evidence type="ECO:0000256" key="6">
    <source>
        <dbReference type="ARBA" id="ARBA00023136"/>
    </source>
</evidence>
<evidence type="ECO:0000256" key="4">
    <source>
        <dbReference type="ARBA" id="ARBA00022692"/>
    </source>
</evidence>
<proteinExistence type="inferred from homology"/>
<evidence type="ECO:0000256" key="7">
    <source>
        <dbReference type="RuleBase" id="RU363032"/>
    </source>
</evidence>
<feature type="transmembrane region" description="Helical" evidence="7">
    <location>
        <begin position="213"/>
        <end position="240"/>
    </location>
</feature>
<feature type="transmembrane region" description="Helical" evidence="7">
    <location>
        <begin position="20"/>
        <end position="40"/>
    </location>
</feature>
<keyword evidence="4 7" id="KW-0812">Transmembrane</keyword>
<organism evidence="9">
    <name type="scientific">Ignisphaera aggregans</name>
    <dbReference type="NCBI Taxonomy" id="334771"/>
    <lineage>
        <taxon>Archaea</taxon>
        <taxon>Thermoproteota</taxon>
        <taxon>Thermoprotei</taxon>
        <taxon>Desulfurococcales</taxon>
        <taxon>Desulfurococcaceae</taxon>
        <taxon>Ignisphaera</taxon>
    </lineage>
</organism>
<keyword evidence="3" id="KW-1003">Cell membrane</keyword>
<dbReference type="PROSITE" id="PS50928">
    <property type="entry name" value="ABC_TM1"/>
    <property type="match status" value="1"/>
</dbReference>
<dbReference type="Gene3D" id="1.10.3720.10">
    <property type="entry name" value="MetI-like"/>
    <property type="match status" value="1"/>
</dbReference>
<evidence type="ECO:0000256" key="1">
    <source>
        <dbReference type="ARBA" id="ARBA00004651"/>
    </source>
</evidence>
<dbReference type="AlphaFoldDB" id="A0A7C2V991"/>
<comment type="similarity">
    <text evidence="7">Belongs to the binding-protein-dependent transport system permease family.</text>
</comment>
<evidence type="ECO:0000259" key="8">
    <source>
        <dbReference type="PROSITE" id="PS50928"/>
    </source>
</evidence>
<keyword evidence="6 7" id="KW-0472">Membrane</keyword>
<dbReference type="GO" id="GO:0005886">
    <property type="term" value="C:plasma membrane"/>
    <property type="evidence" value="ECO:0007669"/>
    <property type="project" value="UniProtKB-SubCell"/>
</dbReference>
<feature type="transmembrane region" description="Helical" evidence="7">
    <location>
        <begin position="118"/>
        <end position="138"/>
    </location>
</feature>
<feature type="domain" description="ABC transmembrane type-1" evidence="8">
    <location>
        <begin position="81"/>
        <end position="294"/>
    </location>
</feature>
<evidence type="ECO:0000256" key="3">
    <source>
        <dbReference type="ARBA" id="ARBA00022475"/>
    </source>
</evidence>
<accession>A0A7C2V991</accession>
<dbReference type="Pfam" id="PF00528">
    <property type="entry name" value="BPD_transp_1"/>
    <property type="match status" value="1"/>
</dbReference>
<feature type="transmembrane region" description="Helical" evidence="7">
    <location>
        <begin position="167"/>
        <end position="192"/>
    </location>
</feature>
<dbReference type="PANTHER" id="PTHR30193:SF37">
    <property type="entry name" value="INNER MEMBRANE ABC TRANSPORTER PERMEASE PROTEIN YCJO"/>
    <property type="match status" value="1"/>
</dbReference>
<dbReference type="SUPFAM" id="SSF161098">
    <property type="entry name" value="MetI-like"/>
    <property type="match status" value="1"/>
</dbReference>
<feature type="transmembrane region" description="Helical" evidence="7">
    <location>
        <begin position="80"/>
        <end position="106"/>
    </location>
</feature>
<comment type="caution">
    <text evidence="9">The sequence shown here is derived from an EMBL/GenBank/DDBJ whole genome shotgun (WGS) entry which is preliminary data.</text>
</comment>
<dbReference type="InterPro" id="IPR051393">
    <property type="entry name" value="ABC_transporter_permease"/>
</dbReference>
<evidence type="ECO:0000313" key="9">
    <source>
        <dbReference type="EMBL" id="HEW53090.1"/>
    </source>
</evidence>
<feature type="transmembrane region" description="Helical" evidence="7">
    <location>
        <begin position="277"/>
        <end position="298"/>
    </location>
</feature>
<keyword evidence="2 7" id="KW-0813">Transport</keyword>
<dbReference type="CDD" id="cd06261">
    <property type="entry name" value="TM_PBP2"/>
    <property type="match status" value="1"/>
</dbReference>
<sequence length="304" mass="34395">MLGMLRDMSMKKSSIIKNDFLKSLPYLLPPLILYTIFYFYPLAMNIYLSFTRWNLTKRPPTWVGPENYFRMFSDPVFQKALLNTLIFVVSVVSGSLLLGLLLAISVNRQTKLASITRSLMLIPYILPDIAAASMWLIIFGPGPSGYANHILSLLGLPTYSWFYDPNLALPMVILYSIWKNVGFCALVIYAGLRSIPKDYIDAARVDGASDWQIYFKIIIPLLRPIMIFSLASIIMMSWFVFSSVYILTKGGPGTATMMLGLLVYLEAFEKGRAGYAAAIAVFSTLLVIGIIVLQMRWYRGYEKY</sequence>